<accession>A0A5C6FLH3</accession>
<reference evidence="3 4" key="1">
    <citation type="submission" date="2019-02" db="EMBL/GenBank/DDBJ databases">
        <title>Deep-cultivation of Planctomycetes and their phenomic and genomic characterization uncovers novel biology.</title>
        <authorList>
            <person name="Wiegand S."/>
            <person name="Jogler M."/>
            <person name="Boedeker C."/>
            <person name="Pinto D."/>
            <person name="Vollmers J."/>
            <person name="Rivas-Marin E."/>
            <person name="Kohn T."/>
            <person name="Peeters S.H."/>
            <person name="Heuer A."/>
            <person name="Rast P."/>
            <person name="Oberbeckmann S."/>
            <person name="Bunk B."/>
            <person name="Jeske O."/>
            <person name="Meyerdierks A."/>
            <person name="Storesund J.E."/>
            <person name="Kallscheuer N."/>
            <person name="Luecker S."/>
            <person name="Lage O.M."/>
            <person name="Pohl T."/>
            <person name="Merkel B.J."/>
            <person name="Hornburger P."/>
            <person name="Mueller R.-W."/>
            <person name="Bruemmer F."/>
            <person name="Labrenz M."/>
            <person name="Spormann A.M."/>
            <person name="Op Den Camp H."/>
            <person name="Overmann J."/>
            <person name="Amann R."/>
            <person name="Jetten M.S.M."/>
            <person name="Mascher T."/>
            <person name="Medema M.H."/>
            <person name="Devos D.P."/>
            <person name="Kaster A.-K."/>
            <person name="Ovreas L."/>
            <person name="Rohde M."/>
            <person name="Galperin M.Y."/>
            <person name="Jogler C."/>
        </authorList>
    </citation>
    <scope>NUCLEOTIDE SEQUENCE [LARGE SCALE GENOMIC DNA]</scope>
    <source>
        <strain evidence="1 4">Pan14r</strain>
        <strain evidence="2 3">V7</strain>
    </source>
</reference>
<dbReference type="RefSeq" id="WP_145293708.1">
    <property type="nucleotide sequence ID" value="NZ_CP036319.1"/>
</dbReference>
<sequence>MKDFELSYRARKALMVHIGEEAGAEIANLINEMATEIQELRRTKVSVTKIVPGAVTETREFNEEPV</sequence>
<dbReference type="Proteomes" id="UP000317238">
    <property type="component" value="Unassembled WGS sequence"/>
</dbReference>
<protein>
    <submittedName>
        <fullName evidence="1">Uncharacterized protein</fullName>
    </submittedName>
</protein>
<dbReference type="EMBL" id="SJPZ01000002">
    <property type="protein sequence ID" value="TWU63000.1"/>
    <property type="molecule type" value="Genomic_DNA"/>
</dbReference>
<dbReference type="Proteomes" id="UP000316476">
    <property type="component" value="Unassembled WGS sequence"/>
</dbReference>
<evidence type="ECO:0000313" key="2">
    <source>
        <dbReference type="EMBL" id="TWU63000.1"/>
    </source>
</evidence>
<evidence type="ECO:0000313" key="1">
    <source>
        <dbReference type="EMBL" id="TWT72131.1"/>
    </source>
</evidence>
<dbReference type="OrthoDB" id="291228at2"/>
<gene>
    <name evidence="1" type="ORF">Pan14r_44480</name>
    <name evidence="2" type="ORF">V7x_47370</name>
</gene>
<evidence type="ECO:0000313" key="4">
    <source>
        <dbReference type="Proteomes" id="UP000317238"/>
    </source>
</evidence>
<keyword evidence="4" id="KW-1185">Reference proteome</keyword>
<name>A0A5C5YCF1_9PLAN</name>
<dbReference type="AlphaFoldDB" id="A0A5C5YCF1"/>
<dbReference type="EMBL" id="SJPL01000001">
    <property type="protein sequence ID" value="TWT72131.1"/>
    <property type="molecule type" value="Genomic_DNA"/>
</dbReference>
<proteinExistence type="predicted"/>
<comment type="caution">
    <text evidence="1">The sequence shown here is derived from an EMBL/GenBank/DDBJ whole genome shotgun (WGS) entry which is preliminary data.</text>
</comment>
<accession>A0A5C5YCF1</accession>
<organism evidence="1 4">
    <name type="scientific">Crateriforma conspicua</name>
    <dbReference type="NCBI Taxonomy" id="2527996"/>
    <lineage>
        <taxon>Bacteria</taxon>
        <taxon>Pseudomonadati</taxon>
        <taxon>Planctomycetota</taxon>
        <taxon>Planctomycetia</taxon>
        <taxon>Planctomycetales</taxon>
        <taxon>Planctomycetaceae</taxon>
        <taxon>Crateriforma</taxon>
    </lineage>
</organism>
<evidence type="ECO:0000313" key="3">
    <source>
        <dbReference type="Proteomes" id="UP000316476"/>
    </source>
</evidence>